<gene>
    <name evidence="3" type="ORF">LSCM4_01423</name>
</gene>
<feature type="compositionally biased region" description="Polar residues" evidence="1">
    <location>
        <begin position="294"/>
        <end position="313"/>
    </location>
</feature>
<feature type="compositionally biased region" description="Gly residues" evidence="1">
    <location>
        <begin position="875"/>
        <end position="884"/>
    </location>
</feature>
<dbReference type="EMBL" id="JAFHLR010000035">
    <property type="protein sequence ID" value="KAG5466277.1"/>
    <property type="molecule type" value="Genomic_DNA"/>
</dbReference>
<dbReference type="PANTHER" id="PTHR21646">
    <property type="entry name" value="UBIQUITIN CARBOXYL-TERMINAL HYDROLASE"/>
    <property type="match status" value="1"/>
</dbReference>
<name>A0A836GF43_9TRYP</name>
<dbReference type="InterPro" id="IPR050185">
    <property type="entry name" value="Ub_carboxyl-term_hydrolase"/>
</dbReference>
<sequence length="952" mass="102053">MSSDQQQQLSHRSRERRASGFVAGGNRSHSLSDEFSPNSQARLLSDTACNASSRAQPQRNGAFMKQKSLLRSRSSVVRSSAQRTPLRSDGAAATPAAAAAITVLAARSYPSKGAPARNEEGSMMSSVSGRYNCDCGSLGGSLRDLCSLTTPLAHSVVDVANNRDELPSVVCTDSSPAAQKAHLHADSNVPADTTSMKGPLLGFSMTASRNVPWSAENEGLTLFHSCSQRSLSMSRRVAERRSAGVDSINGSMSTSARPSQSGYQGGGGSLRVCPSDIAARNTATPSPPARLNLPPSNLYPSSTPAARTISPPNLSRRWSRTIRTTATCSKPDSSNALASLRRSPSLYSGCTGTSSDVTSAVSAAPSAQGLTGADPAGPVLVTLSLPRGDNSISPRQQHPLLSASTSSQSHVAVQSVTEKKSAECTATLSGNTSSSFHTPRLQPQLQSLQQSGAAVMVNASSPAAAALPDRHASTGASATGAFSAVQLHSAPIPLRNFGSTCYLNSVVQCLLCTPGLLRTLDDDRQRIVHEWEVGRLSKTKRAPGSAQRRSCAERKAPATSSLIDLGTARPAHCIPVPQLLLSLKAACAKQNNEFMSNGQNDAHEFLITLLGVIDKEVRRSKPGSYEAFRDVEDEKKSDAYARWLQRLQQENNSTVYDFFGGVTGCTVKCASCLLISYRFEALLDISLPITYRDHTHSGKTANALSCEKRGGRARAEGLATVDELLREMFFSESGEFLSGPMQVTCDRCKKLRNKTIWHSMEQWPPVLVLHLKRFNNAGLKNEAAVVFPYTFRPFEHVNYQLYGICCHRGTSSYGHYTSYIYVQETDEAGTARKSASAVAAEHPSSSKPSRKSTNSHPTAPPRELQDSGRADGVGRANGDGGEGVGEGRIRKGNGRVDEKSESVTVAATTTGRWYLCNDDIITEVTASDVLSMTKEAYILFYRRVDDRRAKSY</sequence>
<dbReference type="PROSITE" id="PS00973">
    <property type="entry name" value="USP_2"/>
    <property type="match status" value="1"/>
</dbReference>
<dbReference type="Gene3D" id="3.90.70.10">
    <property type="entry name" value="Cysteine proteinases"/>
    <property type="match status" value="1"/>
</dbReference>
<proteinExistence type="predicted"/>
<dbReference type="InterPro" id="IPR001394">
    <property type="entry name" value="Peptidase_C19_UCH"/>
</dbReference>
<feature type="compositionally biased region" description="Polar residues" evidence="1">
    <location>
        <begin position="1"/>
        <end position="10"/>
    </location>
</feature>
<feature type="compositionally biased region" description="Polar residues" evidence="1">
    <location>
        <begin position="248"/>
        <end position="258"/>
    </location>
</feature>
<dbReference type="GO" id="GO:0016579">
    <property type="term" value="P:protein deubiquitination"/>
    <property type="evidence" value="ECO:0007669"/>
    <property type="project" value="InterPro"/>
</dbReference>
<feature type="region of interest" description="Disordered" evidence="1">
    <location>
        <begin position="384"/>
        <end position="408"/>
    </location>
</feature>
<reference evidence="4" key="1">
    <citation type="journal article" date="2021" name="Microbiol. Resour. Announc.">
        <title>LGAAP: Leishmaniinae Genome Assembly and Annotation Pipeline.</title>
        <authorList>
            <person name="Almutairi H."/>
            <person name="Urbaniak M.D."/>
            <person name="Bates M.D."/>
            <person name="Jariyapan N."/>
            <person name="Kwakye-Nuako G."/>
            <person name="Thomaz-Soccol V."/>
            <person name="Al-Salem W.S."/>
            <person name="Dillon R.J."/>
            <person name="Bates P.A."/>
            <person name="Gatherer D."/>
        </authorList>
    </citation>
    <scope>NUCLEOTIDE SEQUENCE [LARGE SCALE GENOMIC DNA]</scope>
</reference>
<dbReference type="AlphaFoldDB" id="A0A836GF43"/>
<dbReference type="FunFam" id="3.90.70.10:FF:000232">
    <property type="entry name" value="Ubiquitin carboxyl-terminal hydrolase, putative"/>
    <property type="match status" value="1"/>
</dbReference>
<evidence type="ECO:0000259" key="2">
    <source>
        <dbReference type="PROSITE" id="PS50235"/>
    </source>
</evidence>
<dbReference type="RefSeq" id="XP_067059167.1">
    <property type="nucleotide sequence ID" value="XM_067203476.1"/>
</dbReference>
<dbReference type="Proteomes" id="UP000674143">
    <property type="component" value="Unassembled WGS sequence"/>
</dbReference>
<feature type="compositionally biased region" description="Basic and acidic residues" evidence="1">
    <location>
        <begin position="885"/>
        <end position="901"/>
    </location>
</feature>
<evidence type="ECO:0000256" key="1">
    <source>
        <dbReference type="SAM" id="MobiDB-lite"/>
    </source>
</evidence>
<feature type="region of interest" description="Disordered" evidence="1">
    <location>
        <begin position="832"/>
        <end position="903"/>
    </location>
</feature>
<evidence type="ECO:0000313" key="3">
    <source>
        <dbReference type="EMBL" id="KAG5466277.1"/>
    </source>
</evidence>
<feature type="region of interest" description="Disordered" evidence="1">
    <location>
        <begin position="1"/>
        <end position="90"/>
    </location>
</feature>
<reference evidence="4" key="2">
    <citation type="journal article" date="2021" name="Sci. Data">
        <title>Chromosome-scale genome sequencing, assembly and annotation of six genomes from subfamily Leishmaniinae.</title>
        <authorList>
            <person name="Almutairi H."/>
            <person name="Urbaniak M.D."/>
            <person name="Bates M.D."/>
            <person name="Jariyapan N."/>
            <person name="Kwakye-Nuako G."/>
            <person name="Thomaz Soccol V."/>
            <person name="Al-Salem W.S."/>
            <person name="Dillon R.J."/>
            <person name="Bates P.A."/>
            <person name="Gatherer D."/>
        </authorList>
    </citation>
    <scope>NUCLEOTIDE SEQUENCE [LARGE SCALE GENOMIC DNA]</scope>
</reference>
<protein>
    <recommendedName>
        <fullName evidence="2">USP domain-containing protein</fullName>
    </recommendedName>
</protein>
<feature type="domain" description="USP" evidence="2">
    <location>
        <begin position="492"/>
        <end position="944"/>
    </location>
</feature>
<feature type="region of interest" description="Disordered" evidence="1">
    <location>
        <begin position="242"/>
        <end position="318"/>
    </location>
</feature>
<keyword evidence="4" id="KW-1185">Reference proteome</keyword>
<dbReference type="KEGG" id="loi:92357410"/>
<organism evidence="3 4">
    <name type="scientific">Leishmania orientalis</name>
    <dbReference type="NCBI Taxonomy" id="2249476"/>
    <lineage>
        <taxon>Eukaryota</taxon>
        <taxon>Discoba</taxon>
        <taxon>Euglenozoa</taxon>
        <taxon>Kinetoplastea</taxon>
        <taxon>Metakinetoplastina</taxon>
        <taxon>Trypanosomatida</taxon>
        <taxon>Trypanosomatidae</taxon>
        <taxon>Leishmaniinae</taxon>
        <taxon>Leishmania</taxon>
    </lineage>
</organism>
<dbReference type="InterPro" id="IPR028889">
    <property type="entry name" value="USP"/>
</dbReference>
<feature type="compositionally biased region" description="Polar residues" evidence="1">
    <location>
        <begin position="27"/>
        <end position="59"/>
    </location>
</feature>
<dbReference type="GO" id="GO:0004843">
    <property type="term" value="F:cysteine-type deubiquitinase activity"/>
    <property type="evidence" value="ECO:0007669"/>
    <property type="project" value="InterPro"/>
</dbReference>
<dbReference type="InterPro" id="IPR018200">
    <property type="entry name" value="USP_CS"/>
</dbReference>
<feature type="compositionally biased region" description="Low complexity" evidence="1">
    <location>
        <begin position="69"/>
        <end position="80"/>
    </location>
</feature>
<dbReference type="InterPro" id="IPR038765">
    <property type="entry name" value="Papain-like_cys_pep_sf"/>
</dbReference>
<dbReference type="Pfam" id="PF00443">
    <property type="entry name" value="UCH"/>
    <property type="match status" value="1"/>
</dbReference>
<accession>A0A836GF43</accession>
<evidence type="ECO:0000313" key="4">
    <source>
        <dbReference type="Proteomes" id="UP000674143"/>
    </source>
</evidence>
<dbReference type="GeneID" id="92357410"/>
<dbReference type="PROSITE" id="PS50235">
    <property type="entry name" value="USP_3"/>
    <property type="match status" value="1"/>
</dbReference>
<comment type="caution">
    <text evidence="3">The sequence shown here is derived from an EMBL/GenBank/DDBJ whole genome shotgun (WGS) entry which is preliminary data.</text>
</comment>
<dbReference type="SUPFAM" id="SSF54001">
    <property type="entry name" value="Cysteine proteinases"/>
    <property type="match status" value="1"/>
</dbReference>